<sequence>MHENDLLANGLESFFIGVISKEAAYILKIEDEAKFLEFAEQNFDSQASFDALEIYFNNWFTVNRALQLSDIQSYESAFLKTLEDAGIVLFKGDNNSLNSWEKRILNNQNQSTKGGC</sequence>
<dbReference type="EMBL" id="JMIH01000010">
    <property type="protein sequence ID" value="KEO75624.1"/>
    <property type="molecule type" value="Genomic_DNA"/>
</dbReference>
<evidence type="ECO:0000313" key="1">
    <source>
        <dbReference type="EMBL" id="KEO75624.1"/>
    </source>
</evidence>
<dbReference type="OrthoDB" id="1264044at2"/>
<comment type="caution">
    <text evidence="1">The sequence shown here is derived from an EMBL/GenBank/DDBJ whole genome shotgun (WGS) entry which is preliminary data.</text>
</comment>
<dbReference type="RefSeq" id="WP_035069414.1">
    <property type="nucleotide sequence ID" value="NZ_JMIH01000010.1"/>
</dbReference>
<keyword evidence="2" id="KW-1185">Reference proteome</keyword>
<organism evidence="1 2">
    <name type="scientific">Anditalea andensis</name>
    <dbReference type="NCBI Taxonomy" id="1048983"/>
    <lineage>
        <taxon>Bacteria</taxon>
        <taxon>Pseudomonadati</taxon>
        <taxon>Bacteroidota</taxon>
        <taxon>Cytophagia</taxon>
        <taxon>Cytophagales</taxon>
        <taxon>Cytophagaceae</taxon>
        <taxon>Anditalea</taxon>
    </lineage>
</organism>
<name>A0A074L3A1_9BACT</name>
<reference evidence="1 2" key="1">
    <citation type="submission" date="2014-04" db="EMBL/GenBank/DDBJ databases">
        <title>Characterization and application of a salt tolerant electro-active bacterium.</title>
        <authorList>
            <person name="Yang L."/>
            <person name="Wei S."/>
            <person name="Tay Q.X.M."/>
        </authorList>
    </citation>
    <scope>NUCLEOTIDE SEQUENCE [LARGE SCALE GENOMIC DNA]</scope>
    <source>
        <strain evidence="1 2">LY1</strain>
    </source>
</reference>
<dbReference type="AlphaFoldDB" id="A0A074L3A1"/>
<gene>
    <name evidence="1" type="ORF">EL17_00610</name>
</gene>
<protein>
    <submittedName>
        <fullName evidence="1">Uncharacterized protein</fullName>
    </submittedName>
</protein>
<accession>A0A074L3A1</accession>
<dbReference type="Proteomes" id="UP000027821">
    <property type="component" value="Unassembled WGS sequence"/>
</dbReference>
<dbReference type="STRING" id="1048983.EL17_00610"/>
<proteinExistence type="predicted"/>
<evidence type="ECO:0000313" key="2">
    <source>
        <dbReference type="Proteomes" id="UP000027821"/>
    </source>
</evidence>